<feature type="compositionally biased region" description="Basic and acidic residues" evidence="1">
    <location>
        <begin position="1"/>
        <end position="10"/>
    </location>
</feature>
<accession>A0A3N6WJ13</accession>
<comment type="caution">
    <text evidence="4">The sequence shown here is derived from an EMBL/GenBank/DDBJ whole genome shotgun (WGS) entry which is preliminary data.</text>
</comment>
<keyword evidence="2" id="KW-1133">Transmembrane helix</keyword>
<sequence>MGRRPLDGAPRHRSARHGRPLRDRCPRHPRDRHPVVPDLMDATRRSFRPVAVSLIMWISTGILVVLMVVIGRALPEDVVFTVSQAATLWALVALVALLAFAVTRSRVHADDHGITVVNGFRRRQLSWDEVGSVAMREGAPWPTLVTRDDERVILFAIQGSDGAAAREAVAWLQGHVR</sequence>
<name>A0A3N6WJ13_9ACTN</name>
<dbReference type="InterPro" id="IPR019692">
    <property type="entry name" value="CFP-6_PH"/>
</dbReference>
<dbReference type="AlphaFoldDB" id="A0A3N6WJ13"/>
<keyword evidence="2" id="KW-0472">Membrane</keyword>
<dbReference type="OrthoDB" id="3824918at2"/>
<organism evidence="4 5">
    <name type="scientific">Aeromicrobium camelliae</name>
    <dbReference type="NCBI Taxonomy" id="1538144"/>
    <lineage>
        <taxon>Bacteria</taxon>
        <taxon>Bacillati</taxon>
        <taxon>Actinomycetota</taxon>
        <taxon>Actinomycetes</taxon>
        <taxon>Propionibacteriales</taxon>
        <taxon>Nocardioidaceae</taxon>
        <taxon>Aeromicrobium</taxon>
    </lineage>
</organism>
<gene>
    <name evidence="4" type="ORF">EHW97_10025</name>
</gene>
<feature type="transmembrane region" description="Helical" evidence="2">
    <location>
        <begin position="82"/>
        <end position="102"/>
    </location>
</feature>
<evidence type="ECO:0000259" key="3">
    <source>
        <dbReference type="Pfam" id="PF10756"/>
    </source>
</evidence>
<evidence type="ECO:0000313" key="5">
    <source>
        <dbReference type="Proteomes" id="UP000275225"/>
    </source>
</evidence>
<keyword evidence="5" id="KW-1185">Reference proteome</keyword>
<feature type="compositionally biased region" description="Basic and acidic residues" evidence="1">
    <location>
        <begin position="20"/>
        <end position="34"/>
    </location>
</feature>
<dbReference type="EMBL" id="RQJX01000012">
    <property type="protein sequence ID" value="RQN07556.1"/>
    <property type="molecule type" value="Genomic_DNA"/>
</dbReference>
<reference evidence="4 5" key="1">
    <citation type="submission" date="2018-11" db="EMBL/GenBank/DDBJ databases">
        <authorList>
            <person name="Li F."/>
        </authorList>
    </citation>
    <scope>NUCLEOTIDE SEQUENCE [LARGE SCALE GENOMIC DNA]</scope>
    <source>
        <strain evidence="4 5">YS17T</strain>
    </source>
</reference>
<feature type="region of interest" description="Disordered" evidence="1">
    <location>
        <begin position="1"/>
        <end position="34"/>
    </location>
</feature>
<dbReference type="Proteomes" id="UP000275225">
    <property type="component" value="Unassembled WGS sequence"/>
</dbReference>
<proteinExistence type="predicted"/>
<protein>
    <submittedName>
        <fullName evidence="4">PH domain-containing protein</fullName>
    </submittedName>
</protein>
<evidence type="ECO:0000256" key="1">
    <source>
        <dbReference type="SAM" id="MobiDB-lite"/>
    </source>
</evidence>
<evidence type="ECO:0000256" key="2">
    <source>
        <dbReference type="SAM" id="Phobius"/>
    </source>
</evidence>
<keyword evidence="2" id="KW-0812">Transmembrane</keyword>
<feature type="transmembrane region" description="Helical" evidence="2">
    <location>
        <begin position="50"/>
        <end position="70"/>
    </location>
</feature>
<dbReference type="Pfam" id="PF10756">
    <property type="entry name" value="bPH_6"/>
    <property type="match status" value="1"/>
</dbReference>
<feature type="domain" description="Low molecular weight protein antigen 6 PH" evidence="3">
    <location>
        <begin position="104"/>
        <end position="170"/>
    </location>
</feature>
<evidence type="ECO:0000313" key="4">
    <source>
        <dbReference type="EMBL" id="RQN07556.1"/>
    </source>
</evidence>